<name>A0ABV8B714_9BACI</name>
<comment type="similarity">
    <text evidence="2">Belongs to the autoinducer-2 exporter (AI-2E) (TC 2.A.86) family.</text>
</comment>
<feature type="transmembrane region" description="Helical" evidence="6">
    <location>
        <begin position="208"/>
        <end position="230"/>
    </location>
</feature>
<accession>A0ABV8B714</accession>
<feature type="transmembrane region" description="Helical" evidence="6">
    <location>
        <begin position="55"/>
        <end position="81"/>
    </location>
</feature>
<comment type="caution">
    <text evidence="7">The sequence shown here is derived from an EMBL/GenBank/DDBJ whole genome shotgun (WGS) entry which is preliminary data.</text>
</comment>
<feature type="transmembrane region" description="Helical" evidence="6">
    <location>
        <begin position="148"/>
        <end position="171"/>
    </location>
</feature>
<evidence type="ECO:0000256" key="4">
    <source>
        <dbReference type="ARBA" id="ARBA00022989"/>
    </source>
</evidence>
<evidence type="ECO:0000256" key="3">
    <source>
        <dbReference type="ARBA" id="ARBA00022692"/>
    </source>
</evidence>
<evidence type="ECO:0000256" key="1">
    <source>
        <dbReference type="ARBA" id="ARBA00004141"/>
    </source>
</evidence>
<protein>
    <submittedName>
        <fullName evidence="7">Sporulation integral membrane protein YtvI</fullName>
    </submittedName>
</protein>
<keyword evidence="4 6" id="KW-1133">Transmembrane helix</keyword>
<dbReference type="Pfam" id="PF01594">
    <property type="entry name" value="AI-2E_transport"/>
    <property type="match status" value="1"/>
</dbReference>
<feature type="transmembrane region" description="Helical" evidence="6">
    <location>
        <begin position="272"/>
        <end position="290"/>
    </location>
</feature>
<dbReference type="InterPro" id="IPR014227">
    <property type="entry name" value="YtvI-like"/>
</dbReference>
<evidence type="ECO:0000313" key="8">
    <source>
        <dbReference type="Proteomes" id="UP001595752"/>
    </source>
</evidence>
<evidence type="ECO:0000256" key="2">
    <source>
        <dbReference type="ARBA" id="ARBA00009773"/>
    </source>
</evidence>
<evidence type="ECO:0000256" key="5">
    <source>
        <dbReference type="ARBA" id="ARBA00023136"/>
    </source>
</evidence>
<feature type="transmembrane region" description="Helical" evidence="6">
    <location>
        <begin position="7"/>
        <end position="23"/>
    </location>
</feature>
<dbReference type="Proteomes" id="UP001595752">
    <property type="component" value="Unassembled WGS sequence"/>
</dbReference>
<keyword evidence="8" id="KW-1185">Reference proteome</keyword>
<dbReference type="RefSeq" id="WP_377917311.1">
    <property type="nucleotide sequence ID" value="NZ_JBHRZT010000068.1"/>
</dbReference>
<organism evidence="7 8">
    <name type="scientific">Bacillus songklensis</name>
    <dbReference type="NCBI Taxonomy" id="1069116"/>
    <lineage>
        <taxon>Bacteria</taxon>
        <taxon>Bacillati</taxon>
        <taxon>Bacillota</taxon>
        <taxon>Bacilli</taxon>
        <taxon>Bacillales</taxon>
        <taxon>Bacillaceae</taxon>
        <taxon>Bacillus</taxon>
    </lineage>
</organism>
<proteinExistence type="inferred from homology"/>
<keyword evidence="5 6" id="KW-0472">Membrane</keyword>
<dbReference type="PANTHER" id="PTHR21716">
    <property type="entry name" value="TRANSMEMBRANE PROTEIN"/>
    <property type="match status" value="1"/>
</dbReference>
<reference evidence="8" key="1">
    <citation type="journal article" date="2019" name="Int. J. Syst. Evol. Microbiol.">
        <title>The Global Catalogue of Microorganisms (GCM) 10K type strain sequencing project: providing services to taxonomists for standard genome sequencing and annotation.</title>
        <authorList>
            <consortium name="The Broad Institute Genomics Platform"/>
            <consortium name="The Broad Institute Genome Sequencing Center for Infectious Disease"/>
            <person name="Wu L."/>
            <person name="Ma J."/>
        </authorList>
    </citation>
    <scope>NUCLEOTIDE SEQUENCE [LARGE SCALE GENOMIC DNA]</scope>
    <source>
        <strain evidence="8">CCUG 61889</strain>
    </source>
</reference>
<gene>
    <name evidence="7" type="primary">ytvI</name>
    <name evidence="7" type="ORF">ACFOU2_17520</name>
</gene>
<dbReference type="InterPro" id="IPR002549">
    <property type="entry name" value="AI-2E-like"/>
</dbReference>
<evidence type="ECO:0000313" key="7">
    <source>
        <dbReference type="EMBL" id="MFC3885169.1"/>
    </source>
</evidence>
<feature type="transmembrane region" description="Helical" evidence="6">
    <location>
        <begin position="310"/>
        <end position="336"/>
    </location>
</feature>
<feature type="transmembrane region" description="Helical" evidence="6">
    <location>
        <begin position="236"/>
        <end position="265"/>
    </location>
</feature>
<dbReference type="EMBL" id="JBHRZT010000068">
    <property type="protein sequence ID" value="MFC3885169.1"/>
    <property type="molecule type" value="Genomic_DNA"/>
</dbReference>
<keyword evidence="3 6" id="KW-0812">Transmembrane</keyword>
<sequence>MWFQKYKKWIFLVVVLALLAWFLPYSMPLVLGLFTALLLDGAVRFFEGRFSLKRIYAVTITFCLFLAGIGLLFYFVIVMLIDQIVIFSKRVPEWVRNFNVEPIKEYIFQWQKVSDNLPPEIVTSIESSIDSSKQALIQFASNVAESTINLLATVPTFMIELIIYFIALFLFSLELPSLKRKVTSFLTDKTKSKVELIMRQLSRAGVGFLKAQFLLSFITFIISFVGLSILGVKYVAIISLIIVLVDLLPILGTGSALVPWAIFLIMSGDSKTGIGLIILFVVITVVRRVIEPKVFSQSLGISPLASLISIYLGFKMLGFIGLLVGPALVIVIETIIRANILKLNFKI</sequence>
<comment type="subcellular location">
    <subcellularLocation>
        <location evidence="1">Membrane</location>
        <topology evidence="1">Multi-pass membrane protein</topology>
    </subcellularLocation>
</comment>
<evidence type="ECO:0000256" key="6">
    <source>
        <dbReference type="SAM" id="Phobius"/>
    </source>
</evidence>
<dbReference type="NCBIfam" id="TIGR02872">
    <property type="entry name" value="spore_ytvI"/>
    <property type="match status" value="1"/>
</dbReference>
<dbReference type="PANTHER" id="PTHR21716:SF68">
    <property type="entry name" value="TRANSPORT PROTEIN YTVI-RELATED"/>
    <property type="match status" value="1"/>
</dbReference>